<name>A0AAW8F184_9MICO</name>
<reference evidence="1 2" key="1">
    <citation type="submission" date="2023-07" db="EMBL/GenBank/DDBJ databases">
        <title>Comparative genomics of wheat-associated soil bacteria to identify genetic determinants of phenazine resistance.</title>
        <authorList>
            <person name="Mouncey N."/>
        </authorList>
    </citation>
    <scope>NUCLEOTIDE SEQUENCE [LARGE SCALE GENOMIC DNA]</scope>
    <source>
        <strain evidence="1 2">W4I9-1</strain>
    </source>
</reference>
<organism evidence="1 2">
    <name type="scientific">Microbacterium natoriense</name>
    <dbReference type="NCBI Taxonomy" id="284570"/>
    <lineage>
        <taxon>Bacteria</taxon>
        <taxon>Bacillati</taxon>
        <taxon>Actinomycetota</taxon>
        <taxon>Actinomycetes</taxon>
        <taxon>Micrococcales</taxon>
        <taxon>Microbacteriaceae</taxon>
        <taxon>Microbacterium</taxon>
    </lineage>
</organism>
<accession>A0AAW8F184</accession>
<proteinExistence type="predicted"/>
<evidence type="ECO:0000313" key="2">
    <source>
        <dbReference type="Proteomes" id="UP001244427"/>
    </source>
</evidence>
<dbReference type="Proteomes" id="UP001244427">
    <property type="component" value="Unassembled WGS sequence"/>
</dbReference>
<gene>
    <name evidence="1" type="ORF">QFZ53_002840</name>
</gene>
<evidence type="ECO:0000313" key="1">
    <source>
        <dbReference type="EMBL" id="MDQ0648644.1"/>
    </source>
</evidence>
<dbReference type="AlphaFoldDB" id="A0AAW8F184"/>
<sequence>MVSTNRKALVRAYMHEHGVKYTEALHALGHVPDPDPPRQLQFMMLSGDQHEYDYPRAEGTAFATFDEAKAAVTEDGDVVTSGYVAPDSPGGPERWHSHPYGNWAMYTGGVWGDRTYWDETPQRWDGWTPAWFTRFPTPAAAAAAPGIVNGDVAYGNMIDGIRFVTASGSLVTRVLPYLNDEAAFSRFSGESDLVAEEMEKITASLDPRLGIRLGHAQTPYGTVTYWEFETRDVAQHISWSSIDRSTAEHMSALAEWAQDEHPHTGSINRLPFDPLETCEHCPSSVVTRQHPLGLGQMIGRWPEDFESVVDIALPASADKLPATWDELLLVHALGSTQLVSHDGCAEYWCE</sequence>
<dbReference type="EMBL" id="JAUSXV010000001">
    <property type="protein sequence ID" value="MDQ0648644.1"/>
    <property type="molecule type" value="Genomic_DNA"/>
</dbReference>
<protein>
    <submittedName>
        <fullName evidence="1">Uncharacterized protein</fullName>
    </submittedName>
</protein>
<dbReference type="RefSeq" id="WP_307297512.1">
    <property type="nucleotide sequence ID" value="NZ_JAUSXV010000001.1"/>
</dbReference>
<comment type="caution">
    <text evidence="1">The sequence shown here is derived from an EMBL/GenBank/DDBJ whole genome shotgun (WGS) entry which is preliminary data.</text>
</comment>
<keyword evidence="2" id="KW-1185">Reference proteome</keyword>